<dbReference type="InterPro" id="IPR050377">
    <property type="entry name" value="Radical_SAM_PqqE_MftC-like"/>
</dbReference>
<accession>A0A5D0MEE9</accession>
<dbReference type="PANTHER" id="PTHR11228">
    <property type="entry name" value="RADICAL SAM DOMAIN PROTEIN"/>
    <property type="match status" value="1"/>
</dbReference>
<proteinExistence type="predicted"/>
<protein>
    <submittedName>
        <fullName evidence="1">Radical SAM protein</fullName>
    </submittedName>
</protein>
<dbReference type="InterPro" id="IPR058240">
    <property type="entry name" value="rSAM_sf"/>
</dbReference>
<dbReference type="AlphaFoldDB" id="A0A5D0MEE9"/>
<dbReference type="SUPFAM" id="SSF102114">
    <property type="entry name" value="Radical SAM enzymes"/>
    <property type="match status" value="1"/>
</dbReference>
<sequence length="211" mass="24488">MGVNNFDKVKKNIRKICENDINLRIATILVDEESYNEFPEMVEFANKVGALSISGSPVIPIGRGEKLMDNYSISFETIKKHSDNLIKMSKKYPELDLGIMDKGDISQIKNEGNCGIGWKTYFINPNGKPKLCGFFPEKYSSNLIKNEKIRKQLFNIDAPKKKYCRNCKNFNFCKYCILRGWLKAVEEGFKNCKWIQNNEELIDIMNKLERY</sequence>
<keyword evidence="2" id="KW-1185">Reference proteome</keyword>
<reference evidence="1" key="1">
    <citation type="submission" date="2019-08" db="EMBL/GenBank/DDBJ databases">
        <title>Genomic characterization of a novel candidate phylum (ARYD3) from a high temperature, high salinity tertiary oil reservoir in north central Oklahoma, USA.</title>
        <authorList>
            <person name="Youssef N.H."/>
            <person name="Yadav A."/>
            <person name="Elshahed M.S."/>
        </authorList>
    </citation>
    <scope>NUCLEOTIDE SEQUENCE [LARGE SCALE GENOMIC DNA]</scope>
    <source>
        <strain evidence="1">ARYD3</strain>
    </source>
</reference>
<dbReference type="PANTHER" id="PTHR11228:SF7">
    <property type="entry name" value="PQQA PEPTIDE CYCLASE"/>
    <property type="match status" value="1"/>
</dbReference>
<evidence type="ECO:0000313" key="1">
    <source>
        <dbReference type="EMBL" id="TYB30772.1"/>
    </source>
</evidence>
<comment type="caution">
    <text evidence="1">The sequence shown here is derived from an EMBL/GenBank/DDBJ whole genome shotgun (WGS) entry which is preliminary data.</text>
</comment>
<name>A0A5D0MEE9_9BACT</name>
<gene>
    <name evidence="1" type="ORF">FXF47_07545</name>
</gene>
<organism evidence="1 2">
    <name type="scientific">Candidatus Mcinerneyibacterium aminivorans</name>
    <dbReference type="NCBI Taxonomy" id="2703815"/>
    <lineage>
        <taxon>Bacteria</taxon>
        <taxon>Candidatus Macinerneyibacteriota</taxon>
        <taxon>Candidatus Mcinerneyibacteria</taxon>
        <taxon>Candidatus Mcinerneyibacteriales</taxon>
        <taxon>Candidatus Mcinerneyibacteriaceae</taxon>
        <taxon>Candidatus Mcinerneyibacterium</taxon>
    </lineage>
</organism>
<dbReference type="InterPro" id="IPR013785">
    <property type="entry name" value="Aldolase_TIM"/>
</dbReference>
<dbReference type="Gene3D" id="3.20.20.70">
    <property type="entry name" value="Aldolase class I"/>
    <property type="match status" value="1"/>
</dbReference>
<dbReference type="EMBL" id="VSIX01000079">
    <property type="protein sequence ID" value="TYB30772.1"/>
    <property type="molecule type" value="Genomic_DNA"/>
</dbReference>
<dbReference type="Proteomes" id="UP000324143">
    <property type="component" value="Unassembled WGS sequence"/>
</dbReference>
<evidence type="ECO:0000313" key="2">
    <source>
        <dbReference type="Proteomes" id="UP000324143"/>
    </source>
</evidence>